<evidence type="ECO:0000256" key="1">
    <source>
        <dbReference type="SAM" id="MobiDB-lite"/>
    </source>
</evidence>
<dbReference type="Proteomes" id="UP000249577">
    <property type="component" value="Unassembled WGS sequence"/>
</dbReference>
<accession>A0A2W5KFM8</accession>
<reference evidence="2 3" key="1">
    <citation type="submission" date="2017-08" db="EMBL/GenBank/DDBJ databases">
        <title>Infants hospitalized years apart are colonized by the same room-sourced microbial strains.</title>
        <authorList>
            <person name="Brooks B."/>
            <person name="Olm M.R."/>
            <person name="Firek B.A."/>
            <person name="Baker R."/>
            <person name="Thomas B.C."/>
            <person name="Morowitz M.J."/>
            <person name="Banfield J.F."/>
        </authorList>
    </citation>
    <scope>NUCLEOTIDE SEQUENCE [LARGE SCALE GENOMIC DNA]</scope>
    <source>
        <strain evidence="2">S2_005_003_R2_43</strain>
    </source>
</reference>
<protein>
    <recommendedName>
        <fullName evidence="4">Pectate lyase superfamily protein domain-containing protein</fullName>
    </recommendedName>
</protein>
<proteinExistence type="predicted"/>
<dbReference type="EMBL" id="QFPN01000007">
    <property type="protein sequence ID" value="PZQ13625.1"/>
    <property type="molecule type" value="Genomic_DNA"/>
</dbReference>
<sequence length="772" mass="81028">MRYQPPVGATDANAPYAPRNLASGGTTGSRVPAAAVEQPQREIVNAILADGLTPSDDVTQLAQVIAARAKADLSNLTTGALRLNARINIGSQDIFPEDKGAVDGFGVTTPEALAANSVALRQAFEESVLRGFPVRFSKNRIYRHGALIIPNGSMAVGRGRLQPVVPAGDPSPFDVWIGDDSTFEDLIFEMPAQASSKNQETAIVKNRVQIGGILAIRAWDGTLRDGSICFDGDEWDINDLRSKNIRRPFLVAAQSIRDGVSPIAPRRGWRIKDFRVDTFFRAFRLMGVADYSMPRGKTFGVAAGATKSPGNNCILVGGSKNGSFGVFDFADNQEHCIRGAHAPGYGDSVGNTFADVTSRRSRGCVFKFNDGAMNSLAEDGVGGKAQWRKTTVTKVTGYDVGLGTGAGHGGSALIRASHTRETTFGLATAIAQDTPYACWQLLQTTDNDGFIVESLTGHGLVRRAIDVTTNADWPGPTPDVRSVIIGRLNATLDGVAPAAIRFNLKPKTVPDDADPDEPQTPTPQGKVGDFRVLGGTISGCQYLAVCGTETIGEGGSDDETGDVTPIDGDIYLNVHMHGAGVSGGFYRTPPANARVRLDVLVANGTKTVRYDGRADQYNAVGAAAGVVRCIEASGVAIPFTGSTAATTLKTVTIPGGSLGPNGWARITALWTSSTVNANVKTGRTRVNGNIWSGQALTSGSNARSVVTVQNAGSVSSQVGASGSVNYGSGSGTPQTASINTANDWPVDFNALLAVDTDNLTLAGYTIETCYLP</sequence>
<feature type="region of interest" description="Disordered" evidence="1">
    <location>
        <begin position="1"/>
        <end position="30"/>
    </location>
</feature>
<organism evidence="2 3">
    <name type="scientific">Ancylobacter novellus</name>
    <name type="common">Thiobacillus novellus</name>
    <dbReference type="NCBI Taxonomy" id="921"/>
    <lineage>
        <taxon>Bacteria</taxon>
        <taxon>Pseudomonadati</taxon>
        <taxon>Pseudomonadota</taxon>
        <taxon>Alphaproteobacteria</taxon>
        <taxon>Hyphomicrobiales</taxon>
        <taxon>Xanthobacteraceae</taxon>
        <taxon>Ancylobacter</taxon>
    </lineage>
</organism>
<feature type="region of interest" description="Disordered" evidence="1">
    <location>
        <begin position="506"/>
        <end position="527"/>
    </location>
</feature>
<evidence type="ECO:0000313" key="3">
    <source>
        <dbReference type="Proteomes" id="UP000249577"/>
    </source>
</evidence>
<comment type="caution">
    <text evidence="2">The sequence shown here is derived from an EMBL/GenBank/DDBJ whole genome shotgun (WGS) entry which is preliminary data.</text>
</comment>
<dbReference type="AlphaFoldDB" id="A0A2W5KFM8"/>
<name>A0A2W5KFM8_ANCNO</name>
<gene>
    <name evidence="2" type="ORF">DI565_13870</name>
</gene>
<evidence type="ECO:0008006" key="4">
    <source>
        <dbReference type="Google" id="ProtNLM"/>
    </source>
</evidence>
<evidence type="ECO:0000313" key="2">
    <source>
        <dbReference type="EMBL" id="PZQ13625.1"/>
    </source>
</evidence>